<organism evidence="1 2">
    <name type="scientific">Hafnia alvei ATCC 51873</name>
    <dbReference type="NCBI Taxonomy" id="1002364"/>
    <lineage>
        <taxon>Bacteria</taxon>
        <taxon>Pseudomonadati</taxon>
        <taxon>Pseudomonadota</taxon>
        <taxon>Gammaproteobacteria</taxon>
        <taxon>Enterobacterales</taxon>
        <taxon>Hafniaceae</taxon>
        <taxon>Hafnia</taxon>
    </lineage>
</organism>
<sequence>MTAPKITCNNKAAPTVLKLIFFRLLENTKAIKRRIQIPSKLRNKSINPSFQYIRLYLKGDGSKQMPVHLSGRRFYLVVNIRIKLKE</sequence>
<gene>
    <name evidence="1" type="ORF">HMPREF0454_04745</name>
</gene>
<protein>
    <submittedName>
        <fullName evidence="1">Uncharacterized protein</fullName>
    </submittedName>
</protein>
<dbReference type="HOGENOM" id="CLU_2493563_0_0_6"/>
<dbReference type="Proteomes" id="UP000005959">
    <property type="component" value="Unassembled WGS sequence"/>
</dbReference>
<evidence type="ECO:0000313" key="1">
    <source>
        <dbReference type="EMBL" id="EHM37284.1"/>
    </source>
</evidence>
<dbReference type="AlphaFoldDB" id="G9YDP6"/>
<evidence type="ECO:0000313" key="2">
    <source>
        <dbReference type="Proteomes" id="UP000005959"/>
    </source>
</evidence>
<proteinExistence type="predicted"/>
<comment type="caution">
    <text evidence="1">The sequence shown here is derived from an EMBL/GenBank/DDBJ whole genome shotgun (WGS) entry which is preliminary data.</text>
</comment>
<reference evidence="1 2" key="1">
    <citation type="submission" date="2011-08" db="EMBL/GenBank/DDBJ databases">
        <authorList>
            <person name="Weinstock G."/>
            <person name="Sodergren E."/>
            <person name="Clifton S."/>
            <person name="Fulton L."/>
            <person name="Fulton B."/>
            <person name="Courtney L."/>
            <person name="Fronick C."/>
            <person name="Harrison M."/>
            <person name="Strong C."/>
            <person name="Farmer C."/>
            <person name="Delahaunty K."/>
            <person name="Markovic C."/>
            <person name="Hall O."/>
            <person name="Minx P."/>
            <person name="Tomlinson C."/>
            <person name="Mitreva M."/>
            <person name="Hou S."/>
            <person name="Chen J."/>
            <person name="Wollam A."/>
            <person name="Pepin K.H."/>
            <person name="Johnson M."/>
            <person name="Bhonagiri V."/>
            <person name="Zhang X."/>
            <person name="Suruliraj S."/>
            <person name="Warren W."/>
            <person name="Chinwalla A."/>
            <person name="Mardis E.R."/>
            <person name="Wilson R.K."/>
        </authorList>
    </citation>
    <scope>NUCLEOTIDE SEQUENCE [LARGE SCALE GENOMIC DNA]</scope>
    <source>
        <strain evidence="1 2">ATCC 51873</strain>
    </source>
</reference>
<dbReference type="EMBL" id="AGCI01000118">
    <property type="protein sequence ID" value="EHM37284.1"/>
    <property type="molecule type" value="Genomic_DNA"/>
</dbReference>
<name>G9YDP6_HAFAL</name>
<accession>G9YDP6</accession>